<feature type="region of interest" description="Disordered" evidence="1">
    <location>
        <begin position="1"/>
        <end position="24"/>
    </location>
</feature>
<evidence type="ECO:0000256" key="1">
    <source>
        <dbReference type="SAM" id="MobiDB-lite"/>
    </source>
</evidence>
<feature type="compositionally biased region" description="Polar residues" evidence="1">
    <location>
        <begin position="1"/>
        <end position="17"/>
    </location>
</feature>
<dbReference type="AlphaFoldDB" id="A0A839QQB2"/>
<dbReference type="RefSeq" id="WP_183510702.1">
    <property type="nucleotide sequence ID" value="NZ_BAABGK010000099.1"/>
</dbReference>
<gene>
    <name evidence="2" type="ORF">E9229_001633</name>
</gene>
<proteinExistence type="predicted"/>
<dbReference type="Proteomes" id="UP000523000">
    <property type="component" value="Unassembled WGS sequence"/>
</dbReference>
<keyword evidence="3" id="KW-1185">Reference proteome</keyword>
<reference evidence="2 3" key="1">
    <citation type="submission" date="2020-08" db="EMBL/GenBank/DDBJ databases">
        <title>Sequencing the genomes of 1000 actinobacteria strains.</title>
        <authorList>
            <person name="Klenk H.-P."/>
        </authorList>
    </citation>
    <scope>NUCLEOTIDE SEQUENCE [LARGE SCALE GENOMIC DNA]</scope>
    <source>
        <strain evidence="2 3">DSM 22826</strain>
    </source>
</reference>
<accession>A0A839QQB2</accession>
<dbReference type="EMBL" id="JACHVS010000001">
    <property type="protein sequence ID" value="MBB2995442.1"/>
    <property type="molecule type" value="Genomic_DNA"/>
</dbReference>
<evidence type="ECO:0000313" key="3">
    <source>
        <dbReference type="Proteomes" id="UP000523000"/>
    </source>
</evidence>
<protein>
    <submittedName>
        <fullName evidence="2">Uncharacterized protein</fullName>
    </submittedName>
</protein>
<evidence type="ECO:0000313" key="2">
    <source>
        <dbReference type="EMBL" id="MBB2995442.1"/>
    </source>
</evidence>
<sequence>MGRTASRQYPASTTQLSAAPGLPIPGAQRFPGDWIEAWLRLCPDSATVHLGTSGMDWILPAADIQALAAALEGAPGAAVQFNPDAGLVLVPGAHQRNGSSFFRLGR</sequence>
<organism evidence="2 3">
    <name type="scientific">Paeniglutamicibacter cryotolerans</name>
    <dbReference type="NCBI Taxonomy" id="670079"/>
    <lineage>
        <taxon>Bacteria</taxon>
        <taxon>Bacillati</taxon>
        <taxon>Actinomycetota</taxon>
        <taxon>Actinomycetes</taxon>
        <taxon>Micrococcales</taxon>
        <taxon>Micrococcaceae</taxon>
        <taxon>Paeniglutamicibacter</taxon>
    </lineage>
</organism>
<name>A0A839QQB2_9MICC</name>
<comment type="caution">
    <text evidence="2">The sequence shown here is derived from an EMBL/GenBank/DDBJ whole genome shotgun (WGS) entry which is preliminary data.</text>
</comment>